<evidence type="ECO:0000313" key="2">
    <source>
        <dbReference type="EMBL" id="QCI12941.1"/>
    </source>
</evidence>
<keyword evidence="1" id="KW-0812">Transmembrane</keyword>
<keyword evidence="1" id="KW-0472">Membrane</keyword>
<proteinExistence type="predicted"/>
<evidence type="ECO:0000256" key="1">
    <source>
        <dbReference type="SAM" id="Phobius"/>
    </source>
</evidence>
<dbReference type="RefSeq" id="WP_136915094.1">
    <property type="nucleotide sequence ID" value="NZ_CP039371.1"/>
</dbReference>
<keyword evidence="1" id="KW-1133">Transmembrane helix</keyword>
<sequence length="223" mass="24579">MSRPEDPSANLAESLTGDFNANTSEQLRAAIEEREQILASVPEVTELTDSRKVRGILLMYSLFMLGVGAFCIGDSKAWPAGVICLGMGVFLGAGVWLQREAGKHPLLRLSRTHLWFRTLDAEIDLLDLTQARVKDSRQLHITLTLREGAPLPASHNPVGPMMPKAKAEHSRPPQVHLSMYGLDRNGSVLIPQEVMHLILSHCDAARAYAELQALKARQSDRQA</sequence>
<dbReference type="AlphaFoldDB" id="A0A4D6XF47"/>
<feature type="transmembrane region" description="Helical" evidence="1">
    <location>
        <begin position="78"/>
        <end position="97"/>
    </location>
</feature>
<dbReference type="EMBL" id="CP039371">
    <property type="protein sequence ID" value="QCI12941.1"/>
    <property type="molecule type" value="Genomic_DNA"/>
</dbReference>
<protein>
    <submittedName>
        <fullName evidence="2">Uncharacterized protein</fullName>
    </submittedName>
</protein>
<name>A0A4D6XF47_PSEPU</name>
<dbReference type="OrthoDB" id="7032587at2"/>
<organism evidence="2 3">
    <name type="scientific">Pseudomonas putida</name>
    <name type="common">Arthrobacter siderocapsulatus</name>
    <dbReference type="NCBI Taxonomy" id="303"/>
    <lineage>
        <taxon>Bacteria</taxon>
        <taxon>Pseudomonadati</taxon>
        <taxon>Pseudomonadota</taxon>
        <taxon>Gammaproteobacteria</taxon>
        <taxon>Pseudomonadales</taxon>
        <taxon>Pseudomonadaceae</taxon>
        <taxon>Pseudomonas</taxon>
    </lineage>
</organism>
<gene>
    <name evidence="2" type="ORF">E6B08_16870</name>
</gene>
<accession>A0A4D6XF47</accession>
<evidence type="ECO:0000313" key="3">
    <source>
        <dbReference type="Proteomes" id="UP000298551"/>
    </source>
</evidence>
<feature type="transmembrane region" description="Helical" evidence="1">
    <location>
        <begin position="55"/>
        <end position="72"/>
    </location>
</feature>
<reference evidence="3" key="1">
    <citation type="submission" date="2019-04" db="EMBL/GenBank/DDBJ databases">
        <title>Genome sequence of Pseudomonas putida 1290, an auxin catabolizing strain.</title>
        <authorList>
            <person name="Laird T.S."/>
            <person name="Leveau J.H.J."/>
        </authorList>
    </citation>
    <scope>NUCLEOTIDE SEQUENCE [LARGE SCALE GENOMIC DNA]</scope>
    <source>
        <strain evidence="3">1290</strain>
    </source>
</reference>
<dbReference type="Proteomes" id="UP000298551">
    <property type="component" value="Chromosome"/>
</dbReference>